<comment type="caution">
    <text evidence="4">The sequence shown here is derived from an EMBL/GenBank/DDBJ whole genome shotgun (WGS) entry which is preliminary data.</text>
</comment>
<dbReference type="GO" id="GO:0046872">
    <property type="term" value="F:metal ion binding"/>
    <property type="evidence" value="ECO:0007669"/>
    <property type="project" value="UniProtKB-KW"/>
</dbReference>
<comment type="similarity">
    <text evidence="1">Belongs to the DinB family.</text>
</comment>
<name>A0A3L9YBJ5_9FLAO</name>
<feature type="binding site" evidence="3">
    <location>
        <position position="40"/>
    </location>
    <ligand>
        <name>a divalent metal cation</name>
        <dbReference type="ChEBI" id="CHEBI:60240"/>
    </ligand>
</feature>
<evidence type="ECO:0000256" key="3">
    <source>
        <dbReference type="PIRSR" id="PIRSR607837-1"/>
    </source>
</evidence>
<evidence type="ECO:0000313" key="5">
    <source>
        <dbReference type="Proteomes" id="UP000271339"/>
    </source>
</evidence>
<reference evidence="4 5" key="1">
    <citation type="submission" date="2018-10" db="EMBL/GenBank/DDBJ databases">
        <title>Genomic Encyclopedia of Archaeal and Bacterial Type Strains, Phase II (KMG-II): from individual species to whole genera.</title>
        <authorList>
            <person name="Goeker M."/>
        </authorList>
    </citation>
    <scope>NUCLEOTIDE SEQUENCE [LARGE SCALE GENOMIC DNA]</scope>
    <source>
        <strain evidence="4 5">DSM 23424</strain>
    </source>
</reference>
<dbReference type="PANTHER" id="PTHR37302:SF1">
    <property type="entry name" value="PROTEIN DINB"/>
    <property type="match status" value="1"/>
</dbReference>
<dbReference type="PANTHER" id="PTHR37302">
    <property type="entry name" value="SLR1116 PROTEIN"/>
    <property type="match status" value="1"/>
</dbReference>
<dbReference type="InterPro" id="IPR007837">
    <property type="entry name" value="DinB"/>
</dbReference>
<keyword evidence="2 3" id="KW-0479">Metal-binding</keyword>
<sequence length="147" mass="17028">MKAFFKEKFEYNHQCNEKVINQIIENSNAYSDKVATLISHSLIAHEIWNSRILKLNSSTGVWDKFPTSELIEINQINFEASQQIVRQFEVEEVVSYINTKGKTYENSVADILFHIINHSTYHRGQIVSALKLEGVSPAVTDYIFFKR</sequence>
<dbReference type="SUPFAM" id="SSF109854">
    <property type="entry name" value="DinB/YfiT-like putative metalloenzymes"/>
    <property type="match status" value="1"/>
</dbReference>
<dbReference type="AlphaFoldDB" id="A0A3L9YBJ5"/>
<feature type="binding site" evidence="3">
    <location>
        <position position="118"/>
    </location>
    <ligand>
        <name>a divalent metal cation</name>
        <dbReference type="ChEBI" id="CHEBI:60240"/>
    </ligand>
</feature>
<protein>
    <submittedName>
        <fullName evidence="4">Putative damage-inducible protein DinB</fullName>
    </submittedName>
</protein>
<proteinExistence type="inferred from homology"/>
<dbReference type="Gene3D" id="1.20.120.450">
    <property type="entry name" value="dinb family like domain"/>
    <property type="match status" value="1"/>
</dbReference>
<evidence type="ECO:0000256" key="1">
    <source>
        <dbReference type="ARBA" id="ARBA00008635"/>
    </source>
</evidence>
<dbReference type="OrthoDB" id="9811413at2"/>
<keyword evidence="5" id="KW-1185">Reference proteome</keyword>
<dbReference type="Proteomes" id="UP000271339">
    <property type="component" value="Unassembled WGS sequence"/>
</dbReference>
<gene>
    <name evidence="4" type="ORF">BXY75_2854</name>
</gene>
<accession>A0A3L9YBJ5</accession>
<dbReference type="EMBL" id="REFC01000014">
    <property type="protein sequence ID" value="RMA58046.1"/>
    <property type="molecule type" value="Genomic_DNA"/>
</dbReference>
<evidence type="ECO:0000313" key="4">
    <source>
        <dbReference type="EMBL" id="RMA58046.1"/>
    </source>
</evidence>
<evidence type="ECO:0000256" key="2">
    <source>
        <dbReference type="ARBA" id="ARBA00022723"/>
    </source>
</evidence>
<organism evidence="4 5">
    <name type="scientific">Ulvibacter antarcticus</name>
    <dbReference type="NCBI Taxonomy" id="442714"/>
    <lineage>
        <taxon>Bacteria</taxon>
        <taxon>Pseudomonadati</taxon>
        <taxon>Bacteroidota</taxon>
        <taxon>Flavobacteriia</taxon>
        <taxon>Flavobacteriales</taxon>
        <taxon>Flavobacteriaceae</taxon>
        <taxon>Ulvibacter</taxon>
    </lineage>
</organism>
<dbReference type="RefSeq" id="WP_121908382.1">
    <property type="nucleotide sequence ID" value="NZ_REFC01000014.1"/>
</dbReference>
<dbReference type="Pfam" id="PF05163">
    <property type="entry name" value="DinB"/>
    <property type="match status" value="1"/>
</dbReference>
<feature type="binding site" evidence="3">
    <location>
        <position position="122"/>
    </location>
    <ligand>
        <name>a divalent metal cation</name>
        <dbReference type="ChEBI" id="CHEBI:60240"/>
    </ligand>
</feature>
<dbReference type="InterPro" id="IPR034660">
    <property type="entry name" value="DinB/YfiT-like"/>
</dbReference>